<accession>A0A8G2L7A4</accession>
<keyword evidence="10 11" id="KW-0456">Lyase</keyword>
<keyword evidence="7 11" id="KW-0210">Decarboxylase</keyword>
<evidence type="ECO:0000313" key="14">
    <source>
        <dbReference type="Proteomes" id="UP000192315"/>
    </source>
</evidence>
<dbReference type="NCBIfam" id="NF001374">
    <property type="entry name" value="PRK00278.2-1"/>
    <property type="match status" value="1"/>
</dbReference>
<dbReference type="HAMAP" id="MF_00134_A">
    <property type="entry name" value="IGPS_A"/>
    <property type="match status" value="1"/>
</dbReference>
<dbReference type="EMBL" id="FWYE01000001">
    <property type="protein sequence ID" value="SMD30760.1"/>
    <property type="molecule type" value="Genomic_DNA"/>
</dbReference>
<evidence type="ECO:0000256" key="5">
    <source>
        <dbReference type="ARBA" id="ARBA00018080"/>
    </source>
</evidence>
<dbReference type="InterPro" id="IPR013798">
    <property type="entry name" value="Indole-3-glycerol_P_synth_dom"/>
</dbReference>
<comment type="pathway">
    <text evidence="2 11">Amino-acid biosynthesis; L-tryptophan biosynthesis; L-tryptophan from chorismate: step 4/5.</text>
</comment>
<dbReference type="GO" id="GO:0004425">
    <property type="term" value="F:indole-3-glycerol-phosphate synthase activity"/>
    <property type="evidence" value="ECO:0007669"/>
    <property type="project" value="UniProtKB-UniRule"/>
</dbReference>
<comment type="catalytic activity">
    <reaction evidence="1 11">
        <text>1-(2-carboxyphenylamino)-1-deoxy-D-ribulose 5-phosphate + H(+) = (1S,2R)-1-C-(indol-3-yl)glycerol 3-phosphate + CO2 + H2O</text>
        <dbReference type="Rhea" id="RHEA:23476"/>
        <dbReference type="ChEBI" id="CHEBI:15377"/>
        <dbReference type="ChEBI" id="CHEBI:15378"/>
        <dbReference type="ChEBI" id="CHEBI:16526"/>
        <dbReference type="ChEBI" id="CHEBI:58613"/>
        <dbReference type="ChEBI" id="CHEBI:58866"/>
        <dbReference type="EC" id="4.1.1.48"/>
    </reaction>
</comment>
<evidence type="ECO:0000256" key="1">
    <source>
        <dbReference type="ARBA" id="ARBA00001633"/>
    </source>
</evidence>
<evidence type="ECO:0000256" key="4">
    <source>
        <dbReference type="ARBA" id="ARBA00012362"/>
    </source>
</evidence>
<comment type="similarity">
    <text evidence="3 11">Belongs to the TrpC family.</text>
</comment>
<evidence type="ECO:0000256" key="2">
    <source>
        <dbReference type="ARBA" id="ARBA00004696"/>
    </source>
</evidence>
<dbReference type="PANTHER" id="PTHR22854:SF2">
    <property type="entry name" value="INDOLE-3-GLYCEROL-PHOSPHATE SYNTHASE"/>
    <property type="match status" value="1"/>
</dbReference>
<evidence type="ECO:0000256" key="8">
    <source>
        <dbReference type="ARBA" id="ARBA00022822"/>
    </source>
</evidence>
<dbReference type="InterPro" id="IPR001468">
    <property type="entry name" value="Indole-3-GlycerolPSynthase_CS"/>
</dbReference>
<dbReference type="InterPro" id="IPR045186">
    <property type="entry name" value="Indole-3-glycerol_P_synth"/>
</dbReference>
<dbReference type="Proteomes" id="UP000192315">
    <property type="component" value="Unassembled WGS sequence"/>
</dbReference>
<sequence length="250" mass="28627">MIVDDIYKNNDKKILIKRNMRSRGILSMRSSIMNFNSNKKIGIIAEFKRRSPSGFVNNENTDIFKYYDVIHNSIAGMSILTEERYFNGNQMDVVSVQRYNIPILIKDFVSNDEMIESSYMIGGDVILLIADFLERDKIEMLNRKIKSLGMEALIEFHDLKAFERITTDENVIIGYNRRNLKTLKIEDESFDAHDLIRSTGLLSVLESGITSENILKMPRYNAMLIGSSILSNDSVLKSAGMIKYDGFGYS</sequence>
<reference evidence="13 14" key="1">
    <citation type="submission" date="2017-04" db="EMBL/GenBank/DDBJ databases">
        <authorList>
            <person name="Varghese N."/>
            <person name="Submissions S."/>
        </authorList>
    </citation>
    <scope>NUCLEOTIDE SEQUENCE [LARGE SCALE GENOMIC DNA]</scope>
    <source>
        <strain evidence="13 14">DSM 9789</strain>
    </source>
</reference>
<evidence type="ECO:0000259" key="12">
    <source>
        <dbReference type="Pfam" id="PF00218"/>
    </source>
</evidence>
<evidence type="ECO:0000256" key="9">
    <source>
        <dbReference type="ARBA" id="ARBA00023141"/>
    </source>
</evidence>
<dbReference type="SUPFAM" id="SSF51366">
    <property type="entry name" value="Ribulose-phoshate binding barrel"/>
    <property type="match status" value="1"/>
</dbReference>
<keyword evidence="8 11" id="KW-0822">Tryptophan biosynthesis</keyword>
<dbReference type="PANTHER" id="PTHR22854">
    <property type="entry name" value="TRYPTOPHAN BIOSYNTHESIS PROTEIN"/>
    <property type="match status" value="1"/>
</dbReference>
<evidence type="ECO:0000256" key="10">
    <source>
        <dbReference type="ARBA" id="ARBA00023239"/>
    </source>
</evidence>
<proteinExistence type="inferred from homology"/>
<evidence type="ECO:0000313" key="13">
    <source>
        <dbReference type="EMBL" id="SMD30760.1"/>
    </source>
</evidence>
<gene>
    <name evidence="11" type="primary">trpC</name>
    <name evidence="13" type="ORF">SAMN02745355_0656</name>
</gene>
<comment type="caution">
    <text evidence="13">The sequence shown here is derived from an EMBL/GenBank/DDBJ whole genome shotgun (WGS) entry which is preliminary data.</text>
</comment>
<dbReference type="RefSeq" id="WP_084272622.1">
    <property type="nucleotide sequence ID" value="NZ_FWYE01000001.1"/>
</dbReference>
<dbReference type="CDD" id="cd00331">
    <property type="entry name" value="IGPS"/>
    <property type="match status" value="1"/>
</dbReference>
<keyword evidence="9 11" id="KW-0057">Aromatic amino acid biosynthesis</keyword>
<organism evidence="13 14">
    <name type="scientific">Picrophilus torridus (strain ATCC 700027 / DSM 9790 / JCM 10055 / NBRC 100828 / KAW 2/3)</name>
    <dbReference type="NCBI Taxonomy" id="1122961"/>
    <lineage>
        <taxon>Archaea</taxon>
        <taxon>Methanobacteriati</taxon>
        <taxon>Thermoplasmatota</taxon>
        <taxon>Thermoplasmata</taxon>
        <taxon>Thermoplasmatales</taxon>
        <taxon>Picrophilaceae</taxon>
        <taxon>Picrophilus</taxon>
    </lineage>
</organism>
<protein>
    <recommendedName>
        <fullName evidence="5 11">Indole-3-glycerol phosphate synthase</fullName>
        <shortName evidence="11">IGPS</shortName>
        <ecNumber evidence="4 11">4.1.1.48</ecNumber>
    </recommendedName>
</protein>
<dbReference type="InterPro" id="IPR013785">
    <property type="entry name" value="Aldolase_TIM"/>
</dbReference>
<dbReference type="Gene3D" id="3.20.20.70">
    <property type="entry name" value="Aldolase class I"/>
    <property type="match status" value="1"/>
</dbReference>
<feature type="domain" description="Indole-3-glycerol phosphate synthase" evidence="12">
    <location>
        <begin position="29"/>
        <end position="236"/>
    </location>
</feature>
<name>A0A8G2L7A4_PICTO</name>
<dbReference type="UniPathway" id="UPA00035">
    <property type="reaction ID" value="UER00043"/>
</dbReference>
<evidence type="ECO:0000256" key="7">
    <source>
        <dbReference type="ARBA" id="ARBA00022793"/>
    </source>
</evidence>
<evidence type="ECO:0000256" key="3">
    <source>
        <dbReference type="ARBA" id="ARBA00008737"/>
    </source>
</evidence>
<evidence type="ECO:0000256" key="6">
    <source>
        <dbReference type="ARBA" id="ARBA00022605"/>
    </source>
</evidence>
<keyword evidence="6 11" id="KW-0028">Amino-acid biosynthesis</keyword>
<keyword evidence="14" id="KW-1185">Reference proteome</keyword>
<dbReference type="EC" id="4.1.1.48" evidence="4 11"/>
<dbReference type="GO" id="GO:0004640">
    <property type="term" value="F:phosphoribosylanthranilate isomerase activity"/>
    <property type="evidence" value="ECO:0007669"/>
    <property type="project" value="TreeGrafter"/>
</dbReference>
<dbReference type="PROSITE" id="PS00614">
    <property type="entry name" value="IGPS"/>
    <property type="match status" value="1"/>
</dbReference>
<dbReference type="InterPro" id="IPR011060">
    <property type="entry name" value="RibuloseP-bd_barrel"/>
</dbReference>
<evidence type="ECO:0000256" key="11">
    <source>
        <dbReference type="HAMAP-Rule" id="MF_00134"/>
    </source>
</evidence>
<dbReference type="AlphaFoldDB" id="A0A8G2L7A4"/>
<dbReference type="GO" id="GO:0000162">
    <property type="term" value="P:L-tryptophan biosynthetic process"/>
    <property type="evidence" value="ECO:0007669"/>
    <property type="project" value="UniProtKB-UniRule"/>
</dbReference>
<dbReference type="Pfam" id="PF00218">
    <property type="entry name" value="IGPS"/>
    <property type="match status" value="1"/>
</dbReference>